<proteinExistence type="predicted"/>
<protein>
    <submittedName>
        <fullName evidence="1">Uncharacterized protein</fullName>
    </submittedName>
</protein>
<gene>
    <name evidence="1" type="ORF">METZ01_LOCUS91850</name>
</gene>
<organism evidence="1">
    <name type="scientific">marine metagenome</name>
    <dbReference type="NCBI Taxonomy" id="408172"/>
    <lineage>
        <taxon>unclassified sequences</taxon>
        <taxon>metagenomes</taxon>
        <taxon>ecological metagenomes</taxon>
    </lineage>
</organism>
<name>A0A381VF54_9ZZZZ</name>
<evidence type="ECO:0000313" key="1">
    <source>
        <dbReference type="EMBL" id="SVA38996.1"/>
    </source>
</evidence>
<sequence>MIRIDTLEFPVSGQQHAYNNRFNTDESLRYHYGNPIENMDSVRVIE</sequence>
<reference evidence="1" key="1">
    <citation type="submission" date="2018-05" db="EMBL/GenBank/DDBJ databases">
        <authorList>
            <person name="Lanie J.A."/>
            <person name="Ng W.-L."/>
            <person name="Kazmierczak K.M."/>
            <person name="Andrzejewski T.M."/>
            <person name="Davidsen T.M."/>
            <person name="Wayne K.J."/>
            <person name="Tettelin H."/>
            <person name="Glass J.I."/>
            <person name="Rusch D."/>
            <person name="Podicherti R."/>
            <person name="Tsui H.-C.T."/>
            <person name="Winkler M.E."/>
        </authorList>
    </citation>
    <scope>NUCLEOTIDE SEQUENCE</scope>
</reference>
<dbReference type="EMBL" id="UINC01008671">
    <property type="protein sequence ID" value="SVA38996.1"/>
    <property type="molecule type" value="Genomic_DNA"/>
</dbReference>
<accession>A0A381VF54</accession>
<dbReference type="AlphaFoldDB" id="A0A381VF54"/>